<dbReference type="PANTHER" id="PTHR43877">
    <property type="entry name" value="AMINOALKYLPHOSPHONATE N-ACETYLTRANSFERASE-RELATED-RELATED"/>
    <property type="match status" value="1"/>
</dbReference>
<proteinExistence type="predicted"/>
<feature type="region of interest" description="Disordered" evidence="3">
    <location>
        <begin position="1"/>
        <end position="20"/>
    </location>
</feature>
<keyword evidence="2" id="KW-0012">Acyltransferase</keyword>
<evidence type="ECO:0000256" key="3">
    <source>
        <dbReference type="SAM" id="MobiDB-lite"/>
    </source>
</evidence>
<accession>M0QQP9</accession>
<dbReference type="InterPro" id="IPR050832">
    <property type="entry name" value="Bact_Acetyltransf"/>
</dbReference>
<dbReference type="InterPro" id="IPR000182">
    <property type="entry name" value="GNAT_dom"/>
</dbReference>
<dbReference type="CDD" id="cd04301">
    <property type="entry name" value="NAT_SF"/>
    <property type="match status" value="1"/>
</dbReference>
<evidence type="ECO:0000313" key="5">
    <source>
        <dbReference type="EMBL" id="GAC70586.1"/>
    </source>
</evidence>
<dbReference type="eggNOG" id="COG0456">
    <property type="taxonomic scope" value="Bacteria"/>
</dbReference>
<dbReference type="Gene3D" id="3.40.630.30">
    <property type="match status" value="1"/>
</dbReference>
<dbReference type="Proteomes" id="UP000011666">
    <property type="component" value="Unassembled WGS sequence"/>
</dbReference>
<name>M0QQP9_9ACTN</name>
<dbReference type="InterPro" id="IPR016181">
    <property type="entry name" value="Acyl_CoA_acyltransferase"/>
</dbReference>
<sequence length="178" mass="19232">MSVAVRHVPSVPPHTDNPLDTYDLPMGESINIRPAGVGDVEDIERIVTAAYEGYVDRIGRAPAPMTVDYAALVATTDDVAVAVVADTVVGVLVTEARGDHLWIDNVAVAPGSQGRGIGRELLSRADTRARALGFAETRLHTNAAMTENVSLYPRLGYVETGRRNQDGFDRVYFVKDLL</sequence>
<gene>
    <name evidence="5" type="ORF">GS4_37_00130</name>
</gene>
<evidence type="ECO:0000259" key="4">
    <source>
        <dbReference type="PROSITE" id="PS51186"/>
    </source>
</evidence>
<dbReference type="STRING" id="1223545.GS4_37_00130"/>
<evidence type="ECO:0000256" key="1">
    <source>
        <dbReference type="ARBA" id="ARBA00022679"/>
    </source>
</evidence>
<feature type="domain" description="N-acetyltransferase" evidence="4">
    <location>
        <begin position="30"/>
        <end position="178"/>
    </location>
</feature>
<dbReference type="AlphaFoldDB" id="M0QQP9"/>
<dbReference type="PANTHER" id="PTHR43877:SF2">
    <property type="entry name" value="AMINOALKYLPHOSPHONATE N-ACETYLTRANSFERASE-RELATED"/>
    <property type="match status" value="1"/>
</dbReference>
<dbReference type="Pfam" id="PF00583">
    <property type="entry name" value="Acetyltransf_1"/>
    <property type="match status" value="1"/>
</dbReference>
<evidence type="ECO:0000313" key="6">
    <source>
        <dbReference type="Proteomes" id="UP000011666"/>
    </source>
</evidence>
<reference evidence="5 6" key="1">
    <citation type="submission" date="2013-01" db="EMBL/GenBank/DDBJ databases">
        <title>Whole genome shotgun sequence of Gordonia soli NBRC 108243.</title>
        <authorList>
            <person name="Isaki-Nakamura S."/>
            <person name="Hosoyama A."/>
            <person name="Tsuchikane K."/>
            <person name="Ando Y."/>
            <person name="Baba S."/>
            <person name="Ohji S."/>
            <person name="Hamada M."/>
            <person name="Tamura T."/>
            <person name="Yamazoe A."/>
            <person name="Yamazaki S."/>
            <person name="Fujita N."/>
        </authorList>
    </citation>
    <scope>NUCLEOTIDE SEQUENCE [LARGE SCALE GENOMIC DNA]</scope>
    <source>
        <strain evidence="5 6">NBRC 108243</strain>
    </source>
</reference>
<comment type="caution">
    <text evidence="5">The sequence shown here is derived from an EMBL/GenBank/DDBJ whole genome shotgun (WGS) entry which is preliminary data.</text>
</comment>
<keyword evidence="1 5" id="KW-0808">Transferase</keyword>
<protein>
    <submittedName>
        <fullName evidence="5">Putative acetyltransferase</fullName>
    </submittedName>
</protein>
<dbReference type="EMBL" id="BANX01000037">
    <property type="protein sequence ID" value="GAC70586.1"/>
    <property type="molecule type" value="Genomic_DNA"/>
</dbReference>
<dbReference type="SUPFAM" id="SSF55729">
    <property type="entry name" value="Acyl-CoA N-acyltransferases (Nat)"/>
    <property type="match status" value="1"/>
</dbReference>
<evidence type="ECO:0000256" key="2">
    <source>
        <dbReference type="ARBA" id="ARBA00023315"/>
    </source>
</evidence>
<dbReference type="GO" id="GO:0016747">
    <property type="term" value="F:acyltransferase activity, transferring groups other than amino-acyl groups"/>
    <property type="evidence" value="ECO:0007669"/>
    <property type="project" value="InterPro"/>
</dbReference>
<keyword evidence="6" id="KW-1185">Reference proteome</keyword>
<dbReference type="PROSITE" id="PS51186">
    <property type="entry name" value="GNAT"/>
    <property type="match status" value="1"/>
</dbReference>
<organism evidence="5 6">
    <name type="scientific">Gordonia soli NBRC 108243</name>
    <dbReference type="NCBI Taxonomy" id="1223545"/>
    <lineage>
        <taxon>Bacteria</taxon>
        <taxon>Bacillati</taxon>
        <taxon>Actinomycetota</taxon>
        <taxon>Actinomycetes</taxon>
        <taxon>Mycobacteriales</taxon>
        <taxon>Gordoniaceae</taxon>
        <taxon>Gordonia</taxon>
    </lineage>
</organism>